<evidence type="ECO:0000256" key="2">
    <source>
        <dbReference type="ARBA" id="ARBA00011695"/>
    </source>
</evidence>
<dbReference type="Proteomes" id="UP000515163">
    <property type="component" value="Unplaced"/>
</dbReference>
<dbReference type="InterPro" id="IPR009053">
    <property type="entry name" value="Prefoldin"/>
</dbReference>
<keyword evidence="3" id="KW-0143">Chaperone</keyword>
<dbReference type="GeneID" id="116288564"/>
<dbReference type="OrthoDB" id="5242628at2759"/>
<sequence>MATTFDSELRKAFQELQVKVIDTTQKVKIAEAQIDQLKRANQHATLTDQELSTLQEDTKTYESIGRMFVLQPISDVRTTISARVKANEEKIKNIEANKDYLQKSVKSHEDSIREMLMHRK</sequence>
<comment type="subunit">
    <text evidence="2">Heterohexamer of two PFD-alpha type and four PFD-beta type subunits.</text>
</comment>
<dbReference type="FunCoup" id="A0A6P8H4F3">
    <property type="interactions" value="1254"/>
</dbReference>
<dbReference type="PANTHER" id="PTHR20903">
    <property type="entry name" value="PREFOLDIN SUBUNIT 1-RELATED"/>
    <property type="match status" value="1"/>
</dbReference>
<dbReference type="CDD" id="cd23164">
    <property type="entry name" value="Prefoldin_1"/>
    <property type="match status" value="1"/>
</dbReference>
<dbReference type="Pfam" id="PF01920">
    <property type="entry name" value="Prefoldin_2"/>
    <property type="match status" value="1"/>
</dbReference>
<keyword evidence="5" id="KW-1185">Reference proteome</keyword>
<dbReference type="Gene3D" id="1.10.287.370">
    <property type="match status" value="1"/>
</dbReference>
<organism evidence="5 6">
    <name type="scientific">Actinia tenebrosa</name>
    <name type="common">Australian red waratah sea anemone</name>
    <dbReference type="NCBI Taxonomy" id="6105"/>
    <lineage>
        <taxon>Eukaryota</taxon>
        <taxon>Metazoa</taxon>
        <taxon>Cnidaria</taxon>
        <taxon>Anthozoa</taxon>
        <taxon>Hexacorallia</taxon>
        <taxon>Actiniaria</taxon>
        <taxon>Actiniidae</taxon>
        <taxon>Actinia</taxon>
    </lineage>
</organism>
<protein>
    <submittedName>
        <fullName evidence="6">Prefoldin subunit 1-like</fullName>
    </submittedName>
</protein>
<dbReference type="GO" id="GO:0005737">
    <property type="term" value="C:cytoplasm"/>
    <property type="evidence" value="ECO:0007669"/>
    <property type="project" value="TreeGrafter"/>
</dbReference>
<evidence type="ECO:0000256" key="4">
    <source>
        <dbReference type="SAM" id="Coils"/>
    </source>
</evidence>
<reference evidence="6" key="1">
    <citation type="submission" date="2025-08" db="UniProtKB">
        <authorList>
            <consortium name="RefSeq"/>
        </authorList>
    </citation>
    <scope>IDENTIFICATION</scope>
    <source>
        <tissue evidence="6">Tentacle</tissue>
    </source>
</reference>
<evidence type="ECO:0000313" key="5">
    <source>
        <dbReference type="Proteomes" id="UP000515163"/>
    </source>
</evidence>
<evidence type="ECO:0000313" key="6">
    <source>
        <dbReference type="RefSeq" id="XP_031551229.1"/>
    </source>
</evidence>
<dbReference type="GO" id="GO:0044183">
    <property type="term" value="F:protein folding chaperone"/>
    <property type="evidence" value="ECO:0007669"/>
    <property type="project" value="TreeGrafter"/>
</dbReference>
<dbReference type="GO" id="GO:0016272">
    <property type="term" value="C:prefoldin complex"/>
    <property type="evidence" value="ECO:0007669"/>
    <property type="project" value="InterPro"/>
</dbReference>
<name>A0A6P8H4F3_ACTTE</name>
<dbReference type="AlphaFoldDB" id="A0A6P8H4F3"/>
<proteinExistence type="inferred from homology"/>
<feature type="coiled-coil region" evidence="4">
    <location>
        <begin position="20"/>
        <end position="47"/>
    </location>
</feature>
<dbReference type="SUPFAM" id="SSF46579">
    <property type="entry name" value="Prefoldin"/>
    <property type="match status" value="1"/>
</dbReference>
<dbReference type="RefSeq" id="XP_031551229.1">
    <property type="nucleotide sequence ID" value="XM_031695369.1"/>
</dbReference>
<comment type="similarity">
    <text evidence="1">Belongs to the prefoldin subunit beta family.</text>
</comment>
<dbReference type="InParanoid" id="A0A6P8H4F3"/>
<gene>
    <name evidence="6" type="primary">LOC116288564</name>
</gene>
<accession>A0A6P8H4F3</accession>
<dbReference type="GO" id="GO:0051082">
    <property type="term" value="F:unfolded protein binding"/>
    <property type="evidence" value="ECO:0007669"/>
    <property type="project" value="InterPro"/>
</dbReference>
<keyword evidence="4" id="KW-0175">Coiled coil</keyword>
<dbReference type="KEGG" id="aten:116288564"/>
<dbReference type="PANTHER" id="PTHR20903:SF0">
    <property type="entry name" value="PREFOLDIN SUBUNIT 1"/>
    <property type="match status" value="1"/>
</dbReference>
<evidence type="ECO:0000256" key="1">
    <source>
        <dbReference type="ARBA" id="ARBA00008045"/>
    </source>
</evidence>
<dbReference type="InterPro" id="IPR002777">
    <property type="entry name" value="PFD_beta-like"/>
</dbReference>
<evidence type="ECO:0000256" key="3">
    <source>
        <dbReference type="ARBA" id="ARBA00023186"/>
    </source>
</evidence>